<comment type="subcellular location">
    <subcellularLocation>
        <location evidence="1">Cell membrane</location>
        <topology evidence="1">Multi-pass membrane protein</topology>
    </subcellularLocation>
</comment>
<evidence type="ECO:0000256" key="8">
    <source>
        <dbReference type="SAM" id="Phobius"/>
    </source>
</evidence>
<name>A0A2S0NBK2_9HYPH</name>
<comment type="cofactor">
    <cofactor evidence="7">
        <name>Mg(2+)</name>
        <dbReference type="ChEBI" id="CHEBI:18420"/>
    </cofactor>
</comment>
<feature type="transmembrane region" description="Helical" evidence="8">
    <location>
        <begin position="104"/>
        <end position="122"/>
    </location>
</feature>
<dbReference type="GO" id="GO:0044038">
    <property type="term" value="P:cell wall macromolecule biosynthetic process"/>
    <property type="evidence" value="ECO:0007669"/>
    <property type="project" value="TreeGrafter"/>
</dbReference>
<reference evidence="9 10" key="1">
    <citation type="submission" date="2018-03" db="EMBL/GenBank/DDBJ databases">
        <title>Genome sequencing of Phreatobacter sp.</title>
        <authorList>
            <person name="Kim S.-J."/>
            <person name="Heo J."/>
            <person name="Kwon S.-W."/>
        </authorList>
    </citation>
    <scope>NUCLEOTIDE SEQUENCE [LARGE SCALE GENOMIC DNA]</scope>
    <source>
        <strain evidence="9 10">S-12</strain>
    </source>
</reference>
<keyword evidence="2" id="KW-1003">Cell membrane</keyword>
<dbReference type="GO" id="GO:0005886">
    <property type="term" value="C:plasma membrane"/>
    <property type="evidence" value="ECO:0007669"/>
    <property type="project" value="UniProtKB-SubCell"/>
</dbReference>
<sequence>MHAVSSLATVVAAVLLSWLAIAALRPWLARVAAAKPDARSSHRAVTPQGAGLGVVAAIVLAGGTAVLVAGAGEPRLLALLTAMVGLAALGFVDDRRPLPWRPKLAAQALAAALAVAGLPAEASLVPPALFWVERAAAALMLVATVNLVNFVDGIDEITLAHAAPAFALAALVPTLSSAGAASGPLAAAGLGAMLGFWPWNRHPAKIFLGDSGSLPLGLLLGWLALDLALSGSPAAGLLMLLYPLADGGITLLRRFRAGARLTEPHRDHAYQRAVDGGVRAPRVALTVAAVSAAGAALALLSVRAGNPLAAAGLLALGVAVVLIPILSWLRRPGRPA</sequence>
<dbReference type="InterPro" id="IPR000715">
    <property type="entry name" value="Glycosyl_transferase_4"/>
</dbReference>
<dbReference type="GO" id="GO:0016780">
    <property type="term" value="F:phosphotransferase activity, for other substituted phosphate groups"/>
    <property type="evidence" value="ECO:0007669"/>
    <property type="project" value="InterPro"/>
</dbReference>
<keyword evidence="7" id="KW-0460">Magnesium</keyword>
<keyword evidence="6 8" id="KW-0472">Membrane</keyword>
<evidence type="ECO:0000313" key="10">
    <source>
        <dbReference type="Proteomes" id="UP000237889"/>
    </source>
</evidence>
<dbReference type="EMBL" id="CP027668">
    <property type="protein sequence ID" value="AVO45538.1"/>
    <property type="molecule type" value="Genomic_DNA"/>
</dbReference>
<keyword evidence="3 9" id="KW-0808">Transferase</keyword>
<feature type="binding site" evidence="7">
    <location>
        <position position="149"/>
    </location>
    <ligand>
        <name>Mg(2+)</name>
        <dbReference type="ChEBI" id="CHEBI:18420"/>
    </ligand>
</feature>
<organism evidence="9 10">
    <name type="scientific">Phreatobacter cathodiphilus</name>
    <dbReference type="NCBI Taxonomy" id="1868589"/>
    <lineage>
        <taxon>Bacteria</taxon>
        <taxon>Pseudomonadati</taxon>
        <taxon>Pseudomonadota</taxon>
        <taxon>Alphaproteobacteria</taxon>
        <taxon>Hyphomicrobiales</taxon>
        <taxon>Phreatobacteraceae</taxon>
        <taxon>Phreatobacter</taxon>
    </lineage>
</organism>
<dbReference type="GO" id="GO:0046872">
    <property type="term" value="F:metal ion binding"/>
    <property type="evidence" value="ECO:0007669"/>
    <property type="project" value="UniProtKB-KW"/>
</dbReference>
<dbReference type="GO" id="GO:0071555">
    <property type="term" value="P:cell wall organization"/>
    <property type="evidence" value="ECO:0007669"/>
    <property type="project" value="TreeGrafter"/>
</dbReference>
<evidence type="ECO:0000256" key="5">
    <source>
        <dbReference type="ARBA" id="ARBA00022989"/>
    </source>
</evidence>
<proteinExistence type="predicted"/>
<evidence type="ECO:0000256" key="3">
    <source>
        <dbReference type="ARBA" id="ARBA00022679"/>
    </source>
</evidence>
<feature type="transmembrane region" description="Helical" evidence="8">
    <location>
        <begin position="6"/>
        <end position="28"/>
    </location>
</feature>
<dbReference type="KEGG" id="phr:C6569_10935"/>
<feature type="transmembrane region" description="Helical" evidence="8">
    <location>
        <begin position="76"/>
        <end position="92"/>
    </location>
</feature>
<dbReference type="RefSeq" id="WP_106748879.1">
    <property type="nucleotide sequence ID" value="NZ_CP027668.1"/>
</dbReference>
<keyword evidence="7" id="KW-0479">Metal-binding</keyword>
<feature type="transmembrane region" description="Helical" evidence="8">
    <location>
        <begin position="231"/>
        <end position="252"/>
    </location>
</feature>
<evidence type="ECO:0000256" key="6">
    <source>
        <dbReference type="ARBA" id="ARBA00023136"/>
    </source>
</evidence>
<evidence type="ECO:0000256" key="2">
    <source>
        <dbReference type="ARBA" id="ARBA00022475"/>
    </source>
</evidence>
<evidence type="ECO:0000256" key="4">
    <source>
        <dbReference type="ARBA" id="ARBA00022692"/>
    </source>
</evidence>
<dbReference type="PANTHER" id="PTHR22926">
    <property type="entry name" value="PHOSPHO-N-ACETYLMURAMOYL-PENTAPEPTIDE-TRANSFERASE"/>
    <property type="match status" value="1"/>
</dbReference>
<feature type="binding site" evidence="7">
    <location>
        <position position="210"/>
    </location>
    <ligand>
        <name>Mg(2+)</name>
        <dbReference type="ChEBI" id="CHEBI:18420"/>
    </ligand>
</feature>
<accession>A0A2S0NBK2</accession>
<dbReference type="Proteomes" id="UP000237889">
    <property type="component" value="Chromosome"/>
</dbReference>
<evidence type="ECO:0000256" key="1">
    <source>
        <dbReference type="ARBA" id="ARBA00004651"/>
    </source>
</evidence>
<feature type="transmembrane region" description="Helical" evidence="8">
    <location>
        <begin position="308"/>
        <end position="329"/>
    </location>
</feature>
<keyword evidence="4 8" id="KW-0812">Transmembrane</keyword>
<evidence type="ECO:0000313" key="9">
    <source>
        <dbReference type="EMBL" id="AVO45538.1"/>
    </source>
</evidence>
<dbReference type="GO" id="GO:0009103">
    <property type="term" value="P:lipopolysaccharide biosynthetic process"/>
    <property type="evidence" value="ECO:0007669"/>
    <property type="project" value="TreeGrafter"/>
</dbReference>
<dbReference type="OrthoDB" id="9783652at2"/>
<dbReference type="PANTHER" id="PTHR22926:SF3">
    <property type="entry name" value="UNDECAPRENYL-PHOSPHATE ALPHA-N-ACETYLGLUCOSAMINYL 1-PHOSPHATE TRANSFERASE"/>
    <property type="match status" value="1"/>
</dbReference>
<keyword evidence="10" id="KW-1185">Reference proteome</keyword>
<dbReference type="Pfam" id="PF00953">
    <property type="entry name" value="Glycos_transf_4"/>
    <property type="match status" value="1"/>
</dbReference>
<feature type="transmembrane region" description="Helical" evidence="8">
    <location>
        <begin position="283"/>
        <end position="302"/>
    </location>
</feature>
<gene>
    <name evidence="9" type="ORF">C6569_10935</name>
</gene>
<evidence type="ECO:0000256" key="7">
    <source>
        <dbReference type="PIRSR" id="PIRSR600715-1"/>
    </source>
</evidence>
<feature type="transmembrane region" description="Helical" evidence="8">
    <location>
        <begin position="181"/>
        <end position="199"/>
    </location>
</feature>
<keyword evidence="5 8" id="KW-1133">Transmembrane helix</keyword>
<feature type="transmembrane region" description="Helical" evidence="8">
    <location>
        <begin position="49"/>
        <end position="70"/>
    </location>
</feature>
<protein>
    <submittedName>
        <fullName evidence="9">Glycosyl transferase</fullName>
    </submittedName>
</protein>
<dbReference type="AlphaFoldDB" id="A0A2S0NBK2"/>